<dbReference type="AlphaFoldDB" id="R7UDD5"/>
<keyword evidence="5" id="KW-1185">Reference proteome</keyword>
<dbReference type="Proteomes" id="UP000014760">
    <property type="component" value="Unassembled WGS sequence"/>
</dbReference>
<sequence length="379" mass="43068">MRRIFISSEHKSFIFRHRFVILAFICCFQFVLIMSDEANAPDEKKPKVDEDAEETDTGSREQTDSPTMAANDCEEEKKEEVFSFPDSLEGFNLAFNEDGELRDTDTKEAFVFKVKENNSYNQKRYEHIGELITEYVYSLLETETKLKRIYLPEDAAEDEPRSFVFASEDALTNPDRLMLLIHGSGVVRAGQWARRLIMNNSLDNGTQLPYIKRAVKEGYGVIVTNTNFNQDPQGRPIPLNSTPDSHGQCVWDSLVQSAAAKEIAIVAHSYGGVVVTNLALKRTEEFLSRVKAVAFTDSVHSLSMQGGTEAVQEFYSKDARNWVSSDEPLDTPIEHRWGQNDAPLVSAGHQKHEWTSYSAMDSVFEFFKTKMTQNEKEEL</sequence>
<proteinExistence type="predicted"/>
<name>R7UDD5_CAPTE</name>
<feature type="region of interest" description="Disordered" evidence="1">
    <location>
        <begin position="41"/>
        <end position="72"/>
    </location>
</feature>
<dbReference type="InterPro" id="IPR048263">
    <property type="entry name" value="Arb2"/>
</dbReference>
<dbReference type="SUPFAM" id="SSF53474">
    <property type="entry name" value="alpha/beta-Hydrolases"/>
    <property type="match status" value="1"/>
</dbReference>
<evidence type="ECO:0000313" key="5">
    <source>
        <dbReference type="Proteomes" id="UP000014760"/>
    </source>
</evidence>
<dbReference type="Gene3D" id="3.40.50.1820">
    <property type="entry name" value="alpha/beta hydrolase"/>
    <property type="match status" value="1"/>
</dbReference>
<reference evidence="3 5" key="2">
    <citation type="journal article" date="2013" name="Nature">
        <title>Insights into bilaterian evolution from three spiralian genomes.</title>
        <authorList>
            <person name="Simakov O."/>
            <person name="Marletaz F."/>
            <person name="Cho S.J."/>
            <person name="Edsinger-Gonzales E."/>
            <person name="Havlak P."/>
            <person name="Hellsten U."/>
            <person name="Kuo D.H."/>
            <person name="Larsson T."/>
            <person name="Lv J."/>
            <person name="Arendt D."/>
            <person name="Savage R."/>
            <person name="Osoegawa K."/>
            <person name="de Jong P."/>
            <person name="Grimwood J."/>
            <person name="Chapman J.A."/>
            <person name="Shapiro H."/>
            <person name="Aerts A."/>
            <person name="Otillar R.P."/>
            <person name="Terry A.Y."/>
            <person name="Boore J.L."/>
            <person name="Grigoriev I.V."/>
            <person name="Lindberg D.R."/>
            <person name="Seaver E.C."/>
            <person name="Weisblat D.A."/>
            <person name="Putnam N.H."/>
            <person name="Rokhsar D.S."/>
        </authorList>
    </citation>
    <scope>NUCLEOTIDE SEQUENCE</scope>
    <source>
        <strain evidence="3 5">I ESC-2004</strain>
    </source>
</reference>
<dbReference type="Pfam" id="PF22749">
    <property type="entry name" value="Arb2"/>
    <property type="match status" value="1"/>
</dbReference>
<evidence type="ECO:0000259" key="2">
    <source>
        <dbReference type="Pfam" id="PF22749"/>
    </source>
</evidence>
<dbReference type="OrthoDB" id="421951at2759"/>
<dbReference type="STRING" id="283909.R7UDD5"/>
<dbReference type="InterPro" id="IPR029058">
    <property type="entry name" value="AB_hydrolase_fold"/>
</dbReference>
<accession>R7UDD5</accession>
<dbReference type="EMBL" id="KB302699">
    <property type="protein sequence ID" value="ELU03974.1"/>
    <property type="molecule type" value="Genomic_DNA"/>
</dbReference>
<evidence type="ECO:0000313" key="3">
    <source>
        <dbReference type="EMBL" id="ELU03974.1"/>
    </source>
</evidence>
<reference evidence="4" key="3">
    <citation type="submission" date="2015-06" db="UniProtKB">
        <authorList>
            <consortium name="EnsemblMetazoa"/>
        </authorList>
    </citation>
    <scope>IDENTIFICATION</scope>
</reference>
<dbReference type="InterPro" id="IPR053858">
    <property type="entry name" value="Arb2_dom"/>
</dbReference>
<dbReference type="PANTHER" id="PTHR21357">
    <property type="entry name" value="FAM172 FAMILY PROTEIN HOMOLOG CG10038"/>
    <property type="match status" value="1"/>
</dbReference>
<gene>
    <name evidence="3" type="ORF">CAPTEDRAFT_148827</name>
</gene>
<feature type="domain" description="Arb2" evidence="2">
    <location>
        <begin position="84"/>
        <end position="329"/>
    </location>
</feature>
<dbReference type="GO" id="GO:0035197">
    <property type="term" value="F:siRNA binding"/>
    <property type="evidence" value="ECO:0007669"/>
    <property type="project" value="TreeGrafter"/>
</dbReference>
<dbReference type="HOGENOM" id="CLU_048484_3_0_1"/>
<dbReference type="OMA" id="LAFVELX"/>
<dbReference type="GO" id="GO:0005634">
    <property type="term" value="C:nucleus"/>
    <property type="evidence" value="ECO:0007669"/>
    <property type="project" value="TreeGrafter"/>
</dbReference>
<dbReference type="GO" id="GO:0031048">
    <property type="term" value="P:regulatory ncRNA-mediated heterochromatin formation"/>
    <property type="evidence" value="ECO:0007669"/>
    <property type="project" value="TreeGrafter"/>
</dbReference>
<dbReference type="PANTHER" id="PTHR21357:SF4">
    <property type="entry name" value="FAM172 FAMILY PROTEIN HOMOLOG CG10038"/>
    <property type="match status" value="1"/>
</dbReference>
<dbReference type="FunCoup" id="R7UDD5">
    <property type="interactions" value="2012"/>
</dbReference>
<dbReference type="EMBL" id="AMQN01008283">
    <property type="status" value="NOT_ANNOTATED_CDS"/>
    <property type="molecule type" value="Genomic_DNA"/>
</dbReference>
<dbReference type="EnsemblMetazoa" id="CapteT148827">
    <property type="protein sequence ID" value="CapteP148827"/>
    <property type="gene ID" value="CapteG148827"/>
</dbReference>
<reference evidence="5" key="1">
    <citation type="submission" date="2012-12" db="EMBL/GenBank/DDBJ databases">
        <authorList>
            <person name="Hellsten U."/>
            <person name="Grimwood J."/>
            <person name="Chapman J.A."/>
            <person name="Shapiro H."/>
            <person name="Aerts A."/>
            <person name="Otillar R.P."/>
            <person name="Terry A.Y."/>
            <person name="Boore J.L."/>
            <person name="Simakov O."/>
            <person name="Marletaz F."/>
            <person name="Cho S.-J."/>
            <person name="Edsinger-Gonzales E."/>
            <person name="Havlak P."/>
            <person name="Kuo D.-H."/>
            <person name="Larsson T."/>
            <person name="Lv J."/>
            <person name="Arendt D."/>
            <person name="Savage R."/>
            <person name="Osoegawa K."/>
            <person name="de Jong P."/>
            <person name="Lindberg D.R."/>
            <person name="Seaver E.C."/>
            <person name="Weisblat D.A."/>
            <person name="Putnam N.H."/>
            <person name="Grigoriev I.V."/>
            <person name="Rokhsar D.S."/>
        </authorList>
    </citation>
    <scope>NUCLEOTIDE SEQUENCE</scope>
    <source>
        <strain evidence="5">I ESC-2004</strain>
    </source>
</reference>
<protein>
    <recommendedName>
        <fullName evidence="2">Arb2 domain-containing protein</fullName>
    </recommendedName>
</protein>
<evidence type="ECO:0000256" key="1">
    <source>
        <dbReference type="SAM" id="MobiDB-lite"/>
    </source>
</evidence>
<organism evidence="3">
    <name type="scientific">Capitella teleta</name>
    <name type="common">Polychaete worm</name>
    <dbReference type="NCBI Taxonomy" id="283909"/>
    <lineage>
        <taxon>Eukaryota</taxon>
        <taxon>Metazoa</taxon>
        <taxon>Spiralia</taxon>
        <taxon>Lophotrochozoa</taxon>
        <taxon>Annelida</taxon>
        <taxon>Polychaeta</taxon>
        <taxon>Sedentaria</taxon>
        <taxon>Scolecida</taxon>
        <taxon>Capitellidae</taxon>
        <taxon>Capitella</taxon>
    </lineage>
</organism>
<evidence type="ECO:0000313" key="4">
    <source>
        <dbReference type="EnsemblMetazoa" id="CapteP148827"/>
    </source>
</evidence>